<dbReference type="EMBL" id="AP017315">
    <property type="protein sequence ID" value="BAU30970.1"/>
    <property type="molecule type" value="Genomic_DNA"/>
</dbReference>
<organism evidence="1 2">
    <name type="scientific">Microcella alkaliphila</name>
    <dbReference type="NCBI Taxonomy" id="279828"/>
    <lineage>
        <taxon>Bacteria</taxon>
        <taxon>Bacillati</taxon>
        <taxon>Actinomycetota</taxon>
        <taxon>Actinomycetes</taxon>
        <taxon>Micrococcales</taxon>
        <taxon>Microbacteriaceae</taxon>
        <taxon>Microcella</taxon>
    </lineage>
</organism>
<proteinExistence type="predicted"/>
<dbReference type="Proteomes" id="UP000218965">
    <property type="component" value="Chromosome"/>
</dbReference>
<reference evidence="1 2" key="2">
    <citation type="submission" date="2016-01" db="EMBL/GenBank/DDBJ databases">
        <title>Microcella alkaliphila JAM AC0309 whole genome shotgun sequence.</title>
        <authorList>
            <person name="Kurata A."/>
            <person name="Hirose Y."/>
            <person name="Kishimoto N."/>
            <person name="Kobayashi T."/>
        </authorList>
    </citation>
    <scope>NUCLEOTIDE SEQUENCE [LARGE SCALE GENOMIC DNA]</scope>
    <source>
        <strain evidence="1 2">JAM AC0309</strain>
    </source>
</reference>
<dbReference type="AlphaFoldDB" id="A0A0U4WSL6"/>
<accession>A0A0U4WSL6</accession>
<protein>
    <submittedName>
        <fullName evidence="1">Putative transcriptional regulator</fullName>
    </submittedName>
</protein>
<evidence type="ECO:0000313" key="2">
    <source>
        <dbReference type="Proteomes" id="UP000218965"/>
    </source>
</evidence>
<gene>
    <name evidence="1" type="ORF">MalAC0309_0091</name>
</gene>
<dbReference type="KEGG" id="malk:MalAC0309_0091"/>
<sequence>METVAHVDDLIARIRDASLRTQIAGEVAKLVEQGLPLRLPAPPAIVLAAAEGVVTSDARLAEVMADFTEFSLADHRMHRDGFRREAGTDR</sequence>
<name>A0A0U4WSL6_9MICO</name>
<evidence type="ECO:0000313" key="1">
    <source>
        <dbReference type="EMBL" id="BAU30970.1"/>
    </source>
</evidence>
<reference evidence="2" key="1">
    <citation type="submission" date="2015-12" db="EMBL/GenBank/DDBJ databases">
        <authorList>
            <person name="Shamseldin A."/>
            <person name="Moawad H."/>
            <person name="Abd El-Rahim W.M."/>
            <person name="Sadowsky M.J."/>
        </authorList>
    </citation>
    <scope>NUCLEOTIDE SEQUENCE [LARGE SCALE GENOMIC DNA]</scope>
    <source>
        <strain evidence="2">JAM AC0309</strain>
    </source>
</reference>